<proteinExistence type="inferred from homology"/>
<name>A0A916R6X0_9HYPH</name>
<evidence type="ECO:0000256" key="4">
    <source>
        <dbReference type="ARBA" id="ARBA00013106"/>
    </source>
</evidence>
<keyword evidence="7" id="KW-0378">Hydrolase</keyword>
<comment type="caution">
    <text evidence="10">The sequence shown here is derived from an EMBL/GenBank/DDBJ whole genome shotgun (WGS) entry which is preliminary data.</text>
</comment>
<dbReference type="Gene3D" id="3.40.190.80">
    <property type="match status" value="1"/>
</dbReference>
<evidence type="ECO:0000256" key="9">
    <source>
        <dbReference type="PIRSR" id="PIRSR600760-2"/>
    </source>
</evidence>
<dbReference type="EC" id="3.1.3.25" evidence="4"/>
<comment type="similarity">
    <text evidence="3">Belongs to the inositol monophosphatase superfamily.</text>
</comment>
<dbReference type="InterPro" id="IPR020583">
    <property type="entry name" value="Inositol_monoP_metal-BS"/>
</dbReference>
<feature type="binding site" evidence="9">
    <location>
        <position position="218"/>
    </location>
    <ligand>
        <name>Mg(2+)</name>
        <dbReference type="ChEBI" id="CHEBI:18420"/>
        <label>1</label>
        <note>catalytic</note>
    </ligand>
</feature>
<dbReference type="PANTHER" id="PTHR20854">
    <property type="entry name" value="INOSITOL MONOPHOSPHATASE"/>
    <property type="match status" value="1"/>
</dbReference>
<feature type="binding site" evidence="9">
    <location>
        <position position="95"/>
    </location>
    <ligand>
        <name>Mg(2+)</name>
        <dbReference type="ChEBI" id="CHEBI:18420"/>
        <label>1</label>
        <note>catalytic</note>
    </ligand>
</feature>
<dbReference type="SUPFAM" id="SSF56655">
    <property type="entry name" value="Carbohydrate phosphatase"/>
    <property type="match status" value="1"/>
</dbReference>
<evidence type="ECO:0000256" key="5">
    <source>
        <dbReference type="ARBA" id="ARBA00019784"/>
    </source>
</evidence>
<keyword evidence="8 9" id="KW-0460">Magnesium</keyword>
<keyword evidence="11" id="KW-1185">Reference proteome</keyword>
<dbReference type="Proteomes" id="UP000596977">
    <property type="component" value="Unassembled WGS sequence"/>
</dbReference>
<feature type="binding site" evidence="9">
    <location>
        <position position="96"/>
    </location>
    <ligand>
        <name>Mg(2+)</name>
        <dbReference type="ChEBI" id="CHEBI:18420"/>
        <label>1</label>
        <note>catalytic</note>
    </ligand>
</feature>
<comment type="cofactor">
    <cofactor evidence="2 9">
        <name>Mg(2+)</name>
        <dbReference type="ChEBI" id="CHEBI:18420"/>
    </cofactor>
</comment>
<evidence type="ECO:0000313" key="11">
    <source>
        <dbReference type="Proteomes" id="UP000596977"/>
    </source>
</evidence>
<dbReference type="EMBL" id="BMKB01000001">
    <property type="protein sequence ID" value="GGA38711.1"/>
    <property type="molecule type" value="Genomic_DNA"/>
</dbReference>
<dbReference type="AlphaFoldDB" id="A0A916R6X0"/>
<dbReference type="Gene3D" id="3.30.540.10">
    <property type="entry name" value="Fructose-1,6-Bisphosphatase, subunit A, domain 1"/>
    <property type="match status" value="1"/>
</dbReference>
<sequence>MIKPISNKGIAERLVAAKETARNAGTLALDYFARYQTLDIDYKTSRQDAVTIADQAVETHIRNAIFSVFPEDGIIGEEHGVVPGSSGYDWIIDPIDGTAAFLHGLSSWSVVIALLENGKPVAGLVYEACADRLYWAEAGGGAYCNENRLVIPPTAFDAGLTVIAASRPEHADHTGSIIAQLLKQGGAFMRSGSAALALAHVGAGHYVGFYEPRLSAWDCLAGLLIVSEAGGDCDDWLALGAISNRHPCLAGNKVVAPILRTIIAKAPGINGA</sequence>
<dbReference type="PROSITE" id="PS00629">
    <property type="entry name" value="IMP_1"/>
    <property type="match status" value="1"/>
</dbReference>
<dbReference type="FunFam" id="3.30.540.10:FF:000003">
    <property type="entry name" value="Inositol-1-monophosphatase"/>
    <property type="match status" value="1"/>
</dbReference>
<dbReference type="RefSeq" id="WP_164735035.1">
    <property type="nucleotide sequence ID" value="NZ_BMKB01000001.1"/>
</dbReference>
<reference evidence="10 11" key="1">
    <citation type="journal article" date="2014" name="Int. J. Syst. Evol. Microbiol.">
        <title>Complete genome sequence of Corynebacterium casei LMG S-19264T (=DSM 44701T), isolated from a smear-ripened cheese.</title>
        <authorList>
            <consortium name="US DOE Joint Genome Institute (JGI-PGF)"/>
            <person name="Walter F."/>
            <person name="Albersmeier A."/>
            <person name="Kalinowski J."/>
            <person name="Ruckert C."/>
        </authorList>
    </citation>
    <scope>NUCLEOTIDE SEQUENCE [LARGE SCALE GENOMIC DNA]</scope>
    <source>
        <strain evidence="10 11">CGMCC 1.15896</strain>
    </source>
</reference>
<protein>
    <recommendedName>
        <fullName evidence="5">Inositol-1-monophosphatase</fullName>
        <ecNumber evidence="4">3.1.3.25</ecNumber>
    </recommendedName>
</protein>
<evidence type="ECO:0000256" key="3">
    <source>
        <dbReference type="ARBA" id="ARBA00009759"/>
    </source>
</evidence>
<dbReference type="GO" id="GO:0046872">
    <property type="term" value="F:metal ion binding"/>
    <property type="evidence" value="ECO:0007669"/>
    <property type="project" value="UniProtKB-KW"/>
</dbReference>
<evidence type="ECO:0000313" key="10">
    <source>
        <dbReference type="EMBL" id="GGA38711.1"/>
    </source>
</evidence>
<comment type="catalytic activity">
    <reaction evidence="1">
        <text>a myo-inositol phosphate + H2O = myo-inositol + phosphate</text>
        <dbReference type="Rhea" id="RHEA:24056"/>
        <dbReference type="ChEBI" id="CHEBI:15377"/>
        <dbReference type="ChEBI" id="CHEBI:17268"/>
        <dbReference type="ChEBI" id="CHEBI:43474"/>
        <dbReference type="ChEBI" id="CHEBI:84139"/>
        <dbReference type="EC" id="3.1.3.25"/>
    </reaction>
</comment>
<dbReference type="PRINTS" id="PR00377">
    <property type="entry name" value="IMPHPHTASES"/>
</dbReference>
<dbReference type="InterPro" id="IPR000760">
    <property type="entry name" value="Inositol_monophosphatase-like"/>
</dbReference>
<organism evidence="10 11">
    <name type="scientific">Pelagibacterium lentulum</name>
    <dbReference type="NCBI Taxonomy" id="2029865"/>
    <lineage>
        <taxon>Bacteria</taxon>
        <taxon>Pseudomonadati</taxon>
        <taxon>Pseudomonadota</taxon>
        <taxon>Alphaproteobacteria</taxon>
        <taxon>Hyphomicrobiales</taxon>
        <taxon>Devosiaceae</taxon>
        <taxon>Pelagibacterium</taxon>
    </lineage>
</organism>
<dbReference type="GO" id="GO:0008934">
    <property type="term" value="F:inositol monophosphate 1-phosphatase activity"/>
    <property type="evidence" value="ECO:0007669"/>
    <property type="project" value="TreeGrafter"/>
</dbReference>
<dbReference type="PANTHER" id="PTHR20854:SF4">
    <property type="entry name" value="INOSITOL-1-MONOPHOSPHATASE-RELATED"/>
    <property type="match status" value="1"/>
</dbReference>
<keyword evidence="6 9" id="KW-0479">Metal-binding</keyword>
<evidence type="ECO:0000256" key="6">
    <source>
        <dbReference type="ARBA" id="ARBA00022723"/>
    </source>
</evidence>
<feature type="binding site" evidence="9">
    <location>
        <position position="77"/>
    </location>
    <ligand>
        <name>Mg(2+)</name>
        <dbReference type="ChEBI" id="CHEBI:18420"/>
        <label>1</label>
        <note>catalytic</note>
    </ligand>
</feature>
<feature type="binding site" evidence="9">
    <location>
        <position position="93"/>
    </location>
    <ligand>
        <name>Mg(2+)</name>
        <dbReference type="ChEBI" id="CHEBI:18420"/>
        <label>2</label>
    </ligand>
</feature>
<evidence type="ECO:0000256" key="2">
    <source>
        <dbReference type="ARBA" id="ARBA00001946"/>
    </source>
</evidence>
<evidence type="ECO:0000256" key="8">
    <source>
        <dbReference type="ARBA" id="ARBA00022842"/>
    </source>
</evidence>
<evidence type="ECO:0000256" key="7">
    <source>
        <dbReference type="ARBA" id="ARBA00022801"/>
    </source>
</evidence>
<accession>A0A916R6X0</accession>
<evidence type="ECO:0000256" key="1">
    <source>
        <dbReference type="ARBA" id="ARBA00001033"/>
    </source>
</evidence>
<dbReference type="GO" id="GO:0006020">
    <property type="term" value="P:inositol metabolic process"/>
    <property type="evidence" value="ECO:0007669"/>
    <property type="project" value="TreeGrafter"/>
</dbReference>
<gene>
    <name evidence="10" type="ORF">GCM10011499_05130</name>
</gene>
<dbReference type="GO" id="GO:0007165">
    <property type="term" value="P:signal transduction"/>
    <property type="evidence" value="ECO:0007669"/>
    <property type="project" value="TreeGrafter"/>
</dbReference>
<dbReference type="Pfam" id="PF00459">
    <property type="entry name" value="Inositol_P"/>
    <property type="match status" value="1"/>
</dbReference>